<dbReference type="InterPro" id="IPR002816">
    <property type="entry name" value="TraB/PrgY/GumN_fam"/>
</dbReference>
<dbReference type="PANTHER" id="PTHR40590:SF1">
    <property type="entry name" value="CYTOPLASMIC PROTEIN"/>
    <property type="match status" value="1"/>
</dbReference>
<comment type="caution">
    <text evidence="2">The sequence shown here is derived from an EMBL/GenBank/DDBJ whole genome shotgun (WGS) entry which is preliminary data.</text>
</comment>
<keyword evidence="1" id="KW-0732">Signal</keyword>
<sequence length="402" mass="45647">MKKLFKSLATLFAVVLLVSSFANTSVSAAEQTRNCVPKKIMWGKTELKSGQLGKVTILKETKLYSLKDNKLLAGKTLPAKGEYRVYSFKKAAGAELYGVGGGSYVKKESLIKYETPSKRKLAELKAAACVENEGGFLWKAEKNGNTVYMLGSIHIGIEEYYPLNSKIMNAFNKSQNLVVEANILNVDPYEIQQFIMEKGVYTDGTTIEDHISKELYTKLGAALDEYGMDINKLKQFKPWYMNMLLEGLVPMDPKYNPELGIDYQLLSNAGKKKIIELEGMDFQLNMMANFSDKMQIRLIEDFLKTERSGNEIEPLIKAWRYSDDAAIEKLVFDIPDNSPEYKEYMTEMFDKRNMGMANKIEQYLKAGNKQTYFVVVGAGHYFGDMSVIKLLERKGYKIEKIQ</sequence>
<gene>
    <name evidence="2" type="ORF">FZD47_10320</name>
</gene>
<dbReference type="CDD" id="cd14789">
    <property type="entry name" value="Tiki"/>
    <property type="match status" value="1"/>
</dbReference>
<dbReference type="RefSeq" id="WP_148949777.1">
    <property type="nucleotide sequence ID" value="NZ_VTES01000003.1"/>
</dbReference>
<evidence type="ECO:0000313" key="2">
    <source>
        <dbReference type="EMBL" id="TYS63896.1"/>
    </source>
</evidence>
<dbReference type="EMBL" id="VTES01000003">
    <property type="protein sequence ID" value="TYS63896.1"/>
    <property type="molecule type" value="Genomic_DNA"/>
</dbReference>
<dbReference type="AlphaFoldDB" id="A0A5D4SQ17"/>
<evidence type="ECO:0000256" key="1">
    <source>
        <dbReference type="SAM" id="SignalP"/>
    </source>
</evidence>
<reference evidence="2 3" key="1">
    <citation type="submission" date="2019-08" db="EMBL/GenBank/DDBJ databases">
        <title>Bacillus genomes from the desert of Cuatro Cienegas, Coahuila.</title>
        <authorList>
            <person name="Olmedo-Alvarez G."/>
        </authorList>
    </citation>
    <scope>NUCLEOTIDE SEQUENCE [LARGE SCALE GENOMIC DNA]</scope>
    <source>
        <strain evidence="2 3">CH37_1T</strain>
    </source>
</reference>
<feature type="signal peptide" evidence="1">
    <location>
        <begin position="1"/>
        <end position="28"/>
    </location>
</feature>
<accession>A0A5D4SQ17</accession>
<protein>
    <submittedName>
        <fullName evidence="2">TraB/GumN family protein</fullName>
    </submittedName>
</protein>
<dbReference type="PANTHER" id="PTHR40590">
    <property type="entry name" value="CYTOPLASMIC PROTEIN-RELATED"/>
    <property type="match status" value="1"/>
</dbReference>
<dbReference type="Proteomes" id="UP000323732">
    <property type="component" value="Unassembled WGS sequence"/>
</dbReference>
<feature type="chain" id="PRO_5022900114" evidence="1">
    <location>
        <begin position="29"/>
        <end position="402"/>
    </location>
</feature>
<name>A0A5D4SQ17_9BACI</name>
<organism evidence="2 3">
    <name type="scientific">Bacillus infantis</name>
    <dbReference type="NCBI Taxonomy" id="324767"/>
    <lineage>
        <taxon>Bacteria</taxon>
        <taxon>Bacillati</taxon>
        <taxon>Bacillota</taxon>
        <taxon>Bacilli</taxon>
        <taxon>Bacillales</taxon>
        <taxon>Bacillaceae</taxon>
        <taxon>Bacillus</taxon>
    </lineage>
</organism>
<dbReference type="Pfam" id="PF01963">
    <property type="entry name" value="TraB_PrgY_gumN"/>
    <property type="match status" value="1"/>
</dbReference>
<evidence type="ECO:0000313" key="3">
    <source>
        <dbReference type="Proteomes" id="UP000323732"/>
    </source>
</evidence>
<dbReference type="InterPro" id="IPR047111">
    <property type="entry name" value="YbaP-like"/>
</dbReference>
<proteinExistence type="predicted"/>